<dbReference type="EMBL" id="QLTW01000001">
    <property type="protein sequence ID" value="MBT9144208.1"/>
    <property type="molecule type" value="Genomic_DNA"/>
</dbReference>
<proteinExistence type="predicted"/>
<dbReference type="AlphaFoldDB" id="A0A9E2F643"/>
<evidence type="ECO:0000313" key="5">
    <source>
        <dbReference type="Proteomes" id="UP000811545"/>
    </source>
</evidence>
<dbReference type="Pfam" id="PF17147">
    <property type="entry name" value="PFOR_II"/>
    <property type="match status" value="1"/>
</dbReference>
<evidence type="ECO:0000259" key="3">
    <source>
        <dbReference type="Pfam" id="PF17147"/>
    </source>
</evidence>
<dbReference type="Gene3D" id="3.40.50.970">
    <property type="match status" value="1"/>
</dbReference>
<evidence type="ECO:0000256" key="1">
    <source>
        <dbReference type="ARBA" id="ARBA00023002"/>
    </source>
</evidence>
<protein>
    <submittedName>
        <fullName evidence="4">NADH-dependent phenylglyoxylate dehydrogenase subunit alpha</fullName>
        <ecNumber evidence="4">1.2.1.58</ecNumber>
    </submittedName>
</protein>
<feature type="domain" description="Pyruvate flavodoxin/ferredoxin oxidoreductase pyrimidine binding" evidence="2">
    <location>
        <begin position="16"/>
        <end position="232"/>
    </location>
</feature>
<keyword evidence="1 4" id="KW-0560">Oxidoreductase</keyword>
<dbReference type="Pfam" id="PF01855">
    <property type="entry name" value="POR_N"/>
    <property type="match status" value="1"/>
</dbReference>
<dbReference type="NCBIfam" id="NF005507">
    <property type="entry name" value="PRK07119.1"/>
    <property type="match status" value="1"/>
</dbReference>
<dbReference type="InterPro" id="IPR052368">
    <property type="entry name" value="2-oxoacid_oxidoreductase"/>
</dbReference>
<dbReference type="PANTHER" id="PTHR43088">
    <property type="entry name" value="SUBUNIT OF PYRUVATE:FLAVODOXIN OXIDOREDUCTASE-RELATED"/>
    <property type="match status" value="1"/>
</dbReference>
<dbReference type="Proteomes" id="UP000811545">
    <property type="component" value="Unassembled WGS sequence"/>
</dbReference>
<dbReference type="GO" id="GO:0047110">
    <property type="term" value="F:phenylglyoxylate dehydrogenase (acylating) activity"/>
    <property type="evidence" value="ECO:0007669"/>
    <property type="project" value="UniProtKB-EC"/>
</dbReference>
<dbReference type="PANTHER" id="PTHR43088:SF1">
    <property type="entry name" value="SUBUNIT OF PYRUVATE:FLAVODOXIN OXIDOREDUCTASE"/>
    <property type="match status" value="1"/>
</dbReference>
<gene>
    <name evidence="4" type="primary">padG</name>
    <name evidence="4" type="ORF">DDT42_00040</name>
</gene>
<sequence length="355" mass="39182">MGEKVLIKGVEAIAESAIRAGCRMFFGYPITPQNETPEYMSRRLPQVEGIFLQAESEIAAINMVMGASAAGARVMTTTSSPGFSLMMEGMSYLVGMELPCVVANVVRGGPGLGNIAPAQSDYFQATKGGGHGDYKTIVFGPSTVQELVELTYHSFDLADKYRNPVVLLTDGALGQMMEPVIFPEMRKLNTLPEKPWALTGALNREKNIIMSFEMDPKILENINWELQKKFQKISEDEVKYEEYATDDAEFVIVAYGTIGRIAKSTVKALREENIPVGLIRPISLWPFPYGVITQLVPQVEAFMVVEMSAGQMVEDVRLAVGDRRPVFFYGRPGGMVPSPRDITEKVKQCLSMLLS</sequence>
<dbReference type="SUPFAM" id="SSF52922">
    <property type="entry name" value="TK C-terminal domain-like"/>
    <property type="match status" value="1"/>
</dbReference>
<organism evidence="4 5">
    <name type="scientific">Psychracetigena formicireducens</name>
    <dbReference type="NCBI Taxonomy" id="2986056"/>
    <lineage>
        <taxon>Bacteria</taxon>
        <taxon>Bacillati</taxon>
        <taxon>Candidatus Lithacetigenota</taxon>
        <taxon>Candidatus Psychracetigena</taxon>
    </lineage>
</organism>
<dbReference type="Gene3D" id="3.40.50.920">
    <property type="match status" value="1"/>
</dbReference>
<reference evidence="4 5" key="1">
    <citation type="journal article" date="2021" name="bioRxiv">
        <title>Unique metabolic strategies in Hadean analogues reveal hints for primordial physiology.</title>
        <authorList>
            <person name="Nobu M.K."/>
            <person name="Nakai R."/>
            <person name="Tamazawa S."/>
            <person name="Mori H."/>
            <person name="Toyoda A."/>
            <person name="Ijiri A."/>
            <person name="Suzuki S."/>
            <person name="Kurokawa K."/>
            <person name="Kamagata Y."/>
            <person name="Tamaki H."/>
        </authorList>
    </citation>
    <scope>NUCLEOTIDE SEQUENCE [LARGE SCALE GENOMIC DNA]</scope>
    <source>
        <strain evidence="4">BS525</strain>
    </source>
</reference>
<dbReference type="SUPFAM" id="SSF52518">
    <property type="entry name" value="Thiamin diphosphate-binding fold (THDP-binding)"/>
    <property type="match status" value="1"/>
</dbReference>
<evidence type="ECO:0000313" key="4">
    <source>
        <dbReference type="EMBL" id="MBT9144208.1"/>
    </source>
</evidence>
<comment type="caution">
    <text evidence="4">The sequence shown here is derived from an EMBL/GenBank/DDBJ whole genome shotgun (WGS) entry which is preliminary data.</text>
</comment>
<accession>A0A9E2F643</accession>
<dbReference type="InterPro" id="IPR002880">
    <property type="entry name" value="Pyrv_Fd/Flavodoxin_OxRdtase_N"/>
</dbReference>
<dbReference type="CDD" id="cd07034">
    <property type="entry name" value="TPP_PYR_PFOR_IOR-alpha_like"/>
    <property type="match status" value="1"/>
</dbReference>
<evidence type="ECO:0000259" key="2">
    <source>
        <dbReference type="Pfam" id="PF01855"/>
    </source>
</evidence>
<dbReference type="EC" id="1.2.1.58" evidence="4"/>
<dbReference type="InterPro" id="IPR009014">
    <property type="entry name" value="Transketo_C/PFOR_II"/>
</dbReference>
<name>A0A9E2F643_PSYF1</name>
<dbReference type="InterPro" id="IPR033412">
    <property type="entry name" value="PFOR_II"/>
</dbReference>
<dbReference type="InterPro" id="IPR029061">
    <property type="entry name" value="THDP-binding"/>
</dbReference>
<feature type="domain" description="Pyruvate:ferredoxin oxidoreductase core" evidence="3">
    <location>
        <begin position="248"/>
        <end position="342"/>
    </location>
</feature>